<feature type="region of interest" description="Disordered" evidence="1">
    <location>
        <begin position="28"/>
        <end position="51"/>
    </location>
</feature>
<keyword evidence="3" id="KW-1185">Reference proteome</keyword>
<evidence type="ECO:0000256" key="1">
    <source>
        <dbReference type="SAM" id="MobiDB-lite"/>
    </source>
</evidence>
<accession>A0A5S9QIF8</accession>
<sequence length="94" mass="9591">MTDTCSVTSIDGDAAIRLSVTGLGGFVVPPPSPPVEPSPPVPPESLPDELSSLLLKPPPQAVNNEADIAISAMDENLANLLLGGRLKNPVPSSP</sequence>
<proteinExistence type="predicted"/>
<gene>
    <name evidence="2" type="ORF">OPDIPICF_02124</name>
</gene>
<evidence type="ECO:0000313" key="3">
    <source>
        <dbReference type="Proteomes" id="UP000441399"/>
    </source>
</evidence>
<dbReference type="EMBL" id="CACSIO010000034">
    <property type="protein sequence ID" value="CAA0118542.1"/>
    <property type="molecule type" value="Genomic_DNA"/>
</dbReference>
<name>A0A5S9QIF8_9GAMM</name>
<dbReference type="Proteomes" id="UP000441399">
    <property type="component" value="Unassembled WGS sequence"/>
</dbReference>
<evidence type="ECO:0000313" key="2">
    <source>
        <dbReference type="EMBL" id="CAA0118542.1"/>
    </source>
</evidence>
<dbReference type="AlphaFoldDB" id="A0A5S9QIF8"/>
<protein>
    <submittedName>
        <fullName evidence="2">Uncharacterized protein</fullName>
    </submittedName>
</protein>
<organism evidence="2 3">
    <name type="scientific">BD1-7 clade bacterium</name>
    <dbReference type="NCBI Taxonomy" id="2029982"/>
    <lineage>
        <taxon>Bacteria</taxon>
        <taxon>Pseudomonadati</taxon>
        <taxon>Pseudomonadota</taxon>
        <taxon>Gammaproteobacteria</taxon>
        <taxon>Cellvibrionales</taxon>
        <taxon>Spongiibacteraceae</taxon>
        <taxon>BD1-7 clade</taxon>
    </lineage>
</organism>
<feature type="compositionally biased region" description="Pro residues" evidence="1">
    <location>
        <begin position="28"/>
        <end position="45"/>
    </location>
</feature>
<reference evidence="2 3" key="1">
    <citation type="submission" date="2019-11" db="EMBL/GenBank/DDBJ databases">
        <authorList>
            <person name="Holert J."/>
        </authorList>
    </citation>
    <scope>NUCLEOTIDE SEQUENCE [LARGE SCALE GENOMIC DNA]</scope>
    <source>
        <strain evidence="2">SB11_3</strain>
    </source>
</reference>